<dbReference type="RefSeq" id="WP_206943762.1">
    <property type="nucleotide sequence ID" value="NZ_JAFLNF010000009.1"/>
</dbReference>
<keyword evidence="3" id="KW-1185">Reference proteome</keyword>
<reference evidence="2" key="1">
    <citation type="submission" date="2021-03" db="EMBL/GenBank/DDBJ databases">
        <title>Roseibium sp. CAU 1637 isolated from Incheon.</title>
        <authorList>
            <person name="Kim W."/>
        </authorList>
    </citation>
    <scope>NUCLEOTIDE SEQUENCE</scope>
    <source>
        <strain evidence="2">CAU 1637</strain>
    </source>
</reference>
<evidence type="ECO:0000313" key="2">
    <source>
        <dbReference type="EMBL" id="MBO0347106.1"/>
    </source>
</evidence>
<dbReference type="Proteomes" id="UP000664779">
    <property type="component" value="Unassembled WGS sequence"/>
</dbReference>
<feature type="region of interest" description="Disordered" evidence="1">
    <location>
        <begin position="49"/>
        <end position="69"/>
    </location>
</feature>
<name>A0A939JA66_9HYPH</name>
<sequence length="69" mass="6832">MDTAALASTYVAFTQAETGQALQTAMLKQAVQADANLVALLQEGAQNLSQTSAPAAAPPGLGTAVDVSA</sequence>
<proteinExistence type="predicted"/>
<dbReference type="AlphaFoldDB" id="A0A939JA66"/>
<evidence type="ECO:0000313" key="3">
    <source>
        <dbReference type="Proteomes" id="UP000664779"/>
    </source>
</evidence>
<protein>
    <submittedName>
        <fullName evidence="2">Uncharacterized protein</fullName>
    </submittedName>
</protein>
<evidence type="ECO:0000256" key="1">
    <source>
        <dbReference type="SAM" id="MobiDB-lite"/>
    </source>
</evidence>
<accession>A0A939JA66</accession>
<organism evidence="2 3">
    <name type="scientific">Roseibium limicola</name>
    <dbReference type="NCBI Taxonomy" id="2816037"/>
    <lineage>
        <taxon>Bacteria</taxon>
        <taxon>Pseudomonadati</taxon>
        <taxon>Pseudomonadota</taxon>
        <taxon>Alphaproteobacteria</taxon>
        <taxon>Hyphomicrobiales</taxon>
        <taxon>Stappiaceae</taxon>
        <taxon>Roseibium</taxon>
    </lineage>
</organism>
<gene>
    <name evidence="2" type="ORF">J0X15_17900</name>
</gene>
<comment type="caution">
    <text evidence="2">The sequence shown here is derived from an EMBL/GenBank/DDBJ whole genome shotgun (WGS) entry which is preliminary data.</text>
</comment>
<dbReference type="EMBL" id="JAFLNF010000009">
    <property type="protein sequence ID" value="MBO0347106.1"/>
    <property type="molecule type" value="Genomic_DNA"/>
</dbReference>